<dbReference type="InterPro" id="IPR019045">
    <property type="entry name" value="Restrct_endonuc_II_HinfI"/>
</dbReference>
<sequence>MPKGEGVDIWIEKDGIEYLIDIKTTQINASAGTKCMSTQANWYAYRALAQTKNNVVCLLAFPFNPHIGKNFWQKEQGKVRPLIPGKEAVVADEFWDFLLGEKNTTKLIFDVFEKLGKQDFGKQFSQIFEMK</sequence>
<evidence type="ECO:0000256" key="3">
    <source>
        <dbReference type="ARBA" id="ARBA00022759"/>
    </source>
</evidence>
<proteinExistence type="predicted"/>
<dbReference type="Pfam" id="PF09520">
    <property type="entry name" value="RE_TdeIII"/>
    <property type="match status" value="1"/>
</dbReference>
<name>A0A1I5D476_9GAMM</name>
<keyword evidence="8" id="KW-1185">Reference proteome</keyword>
<evidence type="ECO:0000256" key="1">
    <source>
        <dbReference type="ARBA" id="ARBA00022722"/>
    </source>
</evidence>
<organism evidence="7 8">
    <name type="scientific">Xenorhabdus japonica</name>
    <dbReference type="NCBI Taxonomy" id="53341"/>
    <lineage>
        <taxon>Bacteria</taxon>
        <taxon>Pseudomonadati</taxon>
        <taxon>Pseudomonadota</taxon>
        <taxon>Gammaproteobacteria</taxon>
        <taxon>Enterobacterales</taxon>
        <taxon>Morganellaceae</taxon>
        <taxon>Xenorhabdus</taxon>
    </lineage>
</organism>
<comment type="catalytic activity">
    <reaction evidence="5">
        <text>Endonucleolytic cleavage of DNA to give specific double-stranded fragments with terminal 5'-phosphates.</text>
        <dbReference type="EC" id="3.1.21.4"/>
    </reaction>
</comment>
<dbReference type="EMBL" id="FOVO01000034">
    <property type="protein sequence ID" value="SFN94019.1"/>
    <property type="molecule type" value="Genomic_DNA"/>
</dbReference>
<reference evidence="8" key="1">
    <citation type="submission" date="2016-10" db="EMBL/GenBank/DDBJ databases">
        <authorList>
            <person name="Varghese N."/>
            <person name="Submissions S."/>
        </authorList>
    </citation>
    <scope>NUCLEOTIDE SEQUENCE [LARGE SCALE GENOMIC DNA]</scope>
    <source>
        <strain evidence="8">DSM 16522</strain>
    </source>
</reference>
<evidence type="ECO:0000256" key="5">
    <source>
        <dbReference type="ARBA" id="ARBA00093760"/>
    </source>
</evidence>
<dbReference type="Proteomes" id="UP000199011">
    <property type="component" value="Unassembled WGS sequence"/>
</dbReference>
<dbReference type="GO" id="GO:0009307">
    <property type="term" value="P:DNA restriction-modification system"/>
    <property type="evidence" value="ECO:0007669"/>
    <property type="project" value="InterPro"/>
</dbReference>
<accession>A0A1I5D476</accession>
<evidence type="ECO:0000313" key="8">
    <source>
        <dbReference type="Proteomes" id="UP000199011"/>
    </source>
</evidence>
<dbReference type="OrthoDB" id="451919at2"/>
<dbReference type="EC" id="3.1.21.4" evidence="6"/>
<dbReference type="GO" id="GO:0009036">
    <property type="term" value="F:type II site-specific deoxyribonuclease activity"/>
    <property type="evidence" value="ECO:0007669"/>
    <property type="project" value="InterPro"/>
</dbReference>
<dbReference type="AlphaFoldDB" id="A0A1I5D476"/>
<keyword evidence="1" id="KW-0540">Nuclease</keyword>
<keyword evidence="2" id="KW-0680">Restriction system</keyword>
<evidence type="ECO:0000313" key="7">
    <source>
        <dbReference type="EMBL" id="SFN94019.1"/>
    </source>
</evidence>
<keyword evidence="4" id="KW-0378">Hydrolase</keyword>
<evidence type="ECO:0000256" key="2">
    <source>
        <dbReference type="ARBA" id="ARBA00022747"/>
    </source>
</evidence>
<keyword evidence="3 7" id="KW-0255">Endonuclease</keyword>
<dbReference type="GO" id="GO:0003677">
    <property type="term" value="F:DNA binding"/>
    <property type="evidence" value="ECO:0007669"/>
    <property type="project" value="InterPro"/>
</dbReference>
<evidence type="ECO:0000256" key="6">
    <source>
        <dbReference type="ARBA" id="ARBA00093790"/>
    </source>
</evidence>
<protein>
    <recommendedName>
        <fullName evidence="6">type II site-specific deoxyribonuclease</fullName>
        <ecNumber evidence="6">3.1.21.4</ecNumber>
    </recommendedName>
</protein>
<evidence type="ECO:0000256" key="4">
    <source>
        <dbReference type="ARBA" id="ARBA00022801"/>
    </source>
</evidence>
<gene>
    <name evidence="7" type="ORF">SAMN05421579_13428</name>
</gene>